<proteinExistence type="predicted"/>
<protein>
    <submittedName>
        <fullName evidence="2">Endonuclease</fullName>
    </submittedName>
</protein>
<organism evidence="2">
    <name type="scientific">Salmonella phage vB_SEnST11_KE23</name>
    <dbReference type="NCBI Taxonomy" id="3161174"/>
    <lineage>
        <taxon>Viruses</taxon>
        <taxon>Duplodnaviria</taxon>
        <taxon>Heunggongvirae</taxon>
        <taxon>Uroviricota</taxon>
        <taxon>Caudoviricetes</taxon>
        <taxon>Vequintavirinae</taxon>
        <taxon>Seunavirus</taxon>
    </lineage>
</organism>
<evidence type="ECO:0000256" key="1">
    <source>
        <dbReference type="SAM" id="MobiDB-lite"/>
    </source>
</evidence>
<dbReference type="GO" id="GO:0004519">
    <property type="term" value="F:endonuclease activity"/>
    <property type="evidence" value="ECO:0007669"/>
    <property type="project" value="UniProtKB-KW"/>
</dbReference>
<keyword evidence="2" id="KW-0255">Endonuclease</keyword>
<gene>
    <name evidence="2" type="ORF">YRYPWZST_CDS0121</name>
</gene>
<dbReference type="EMBL" id="PP856722">
    <property type="protein sequence ID" value="XCH40522.1"/>
    <property type="molecule type" value="Genomic_DNA"/>
</dbReference>
<feature type="region of interest" description="Disordered" evidence="1">
    <location>
        <begin position="57"/>
        <end position="78"/>
    </location>
</feature>
<keyword evidence="2" id="KW-0378">Hydrolase</keyword>
<keyword evidence="2" id="KW-0540">Nuclease</keyword>
<sequence length="150" mass="17753">MQSTSSKVCFKCGVEKPLTDFYKHVGMADGHLNKCKECAKQDNNKYREKNIESVREYDRSRQHIDRHKNPREYRRKNPQKYKAHNAVNNAVRDGRLLKSEVCEECGEDRHLYGHHHSYEKVYWLDVKWLCGKCHAKEHKRLKGLGIDPDV</sequence>
<name>A0AAU8GF99_9CAUD</name>
<evidence type="ECO:0000313" key="2">
    <source>
        <dbReference type="EMBL" id="XCH40522.1"/>
    </source>
</evidence>
<feature type="compositionally biased region" description="Basic residues" evidence="1">
    <location>
        <begin position="64"/>
        <end position="78"/>
    </location>
</feature>
<reference evidence="2" key="1">
    <citation type="submission" date="2024-05" db="EMBL/GenBank/DDBJ databases">
        <authorList>
            <person name="Mugo M.M."/>
            <person name="Musyoki A.M."/>
            <person name="Makumi A.M."/>
            <person name="Mutai I."/>
            <person name="Drechsel O."/>
            <person name="Kering K.K."/>
            <person name="Muturi P."/>
            <person name="Mbae C.K."/>
            <person name="Kariuki S.M."/>
        </authorList>
    </citation>
    <scope>NUCLEOTIDE SEQUENCE</scope>
</reference>
<accession>A0AAU8GF99</accession>